<dbReference type="InterPro" id="IPR027791">
    <property type="entry name" value="Galactosyl_T_C"/>
</dbReference>
<keyword evidence="6 16" id="KW-0808">Transferase</keyword>
<evidence type="ECO:0000313" key="19">
    <source>
        <dbReference type="EMBL" id="CAG5075498.1"/>
    </source>
</evidence>
<evidence type="ECO:0000256" key="5">
    <source>
        <dbReference type="ARBA" id="ARBA00022676"/>
    </source>
</evidence>
<dbReference type="AlphaFoldDB" id="A0A8J2EB15"/>
<evidence type="ECO:0000256" key="7">
    <source>
        <dbReference type="ARBA" id="ARBA00022692"/>
    </source>
</evidence>
<keyword evidence="9 16" id="KW-0735">Signal-anchor</keyword>
<keyword evidence="5 16" id="KW-0328">Glycosyltransferase</keyword>
<name>A0A8J2EB15_COTCN</name>
<keyword evidence="13 16" id="KW-0325">Glycoprotein</keyword>
<evidence type="ECO:0000256" key="13">
    <source>
        <dbReference type="ARBA" id="ARBA00023180"/>
    </source>
</evidence>
<comment type="function">
    <text evidence="16">Catalyzes the transfer of galactose onto proteins or lipids.</text>
</comment>
<evidence type="ECO:0000256" key="12">
    <source>
        <dbReference type="ARBA" id="ARBA00023136"/>
    </source>
</evidence>
<feature type="domain" description="Galactosyltransferase N-terminal" evidence="18">
    <location>
        <begin position="61"/>
        <end position="146"/>
    </location>
</feature>
<dbReference type="GO" id="GO:0030166">
    <property type="term" value="P:proteoglycan biosynthetic process"/>
    <property type="evidence" value="ECO:0007669"/>
    <property type="project" value="TreeGrafter"/>
</dbReference>
<keyword evidence="20" id="KW-1185">Reference proteome</keyword>
<dbReference type="UniPathway" id="UPA00378"/>
<dbReference type="PRINTS" id="PR02050">
    <property type="entry name" value="B14GALTRFASE"/>
</dbReference>
<evidence type="ECO:0000256" key="4">
    <source>
        <dbReference type="ARBA" id="ARBA00005735"/>
    </source>
</evidence>
<evidence type="ECO:0000256" key="2">
    <source>
        <dbReference type="ARBA" id="ARBA00004323"/>
    </source>
</evidence>
<dbReference type="OrthoDB" id="6020664at2759"/>
<keyword evidence="14 16" id="KW-0464">Manganese</keyword>
<proteinExistence type="inferred from homology"/>
<evidence type="ECO:0000256" key="11">
    <source>
        <dbReference type="ARBA" id="ARBA00023034"/>
    </source>
</evidence>
<dbReference type="Gene3D" id="3.90.550.10">
    <property type="entry name" value="Spore Coat Polysaccharide Biosynthesis Protein SpsA, Chain A"/>
    <property type="match status" value="1"/>
</dbReference>
<gene>
    <name evidence="19" type="ORF">HICCMSTLAB_LOCUS1652</name>
</gene>
<comment type="caution">
    <text evidence="19">The sequence shown here is derived from an EMBL/GenBank/DDBJ whole genome shotgun (WGS) entry which is preliminary data.</text>
</comment>
<comment type="pathway">
    <text evidence="3 16">Protein modification; protein glycosylation.</text>
</comment>
<organism evidence="19 20">
    <name type="scientific">Cotesia congregata</name>
    <name type="common">Parasitoid wasp</name>
    <name type="synonym">Apanteles congregatus</name>
    <dbReference type="NCBI Taxonomy" id="51543"/>
    <lineage>
        <taxon>Eukaryota</taxon>
        <taxon>Metazoa</taxon>
        <taxon>Ecdysozoa</taxon>
        <taxon>Arthropoda</taxon>
        <taxon>Hexapoda</taxon>
        <taxon>Insecta</taxon>
        <taxon>Pterygota</taxon>
        <taxon>Neoptera</taxon>
        <taxon>Endopterygota</taxon>
        <taxon>Hymenoptera</taxon>
        <taxon>Apocrita</taxon>
        <taxon>Ichneumonoidea</taxon>
        <taxon>Braconidae</taxon>
        <taxon>Microgastrinae</taxon>
        <taxon>Cotesia</taxon>
    </lineage>
</organism>
<keyword evidence="11" id="KW-0333">Golgi apparatus</keyword>
<protein>
    <recommendedName>
        <fullName evidence="16">Beta-1,4-N-acetylgalactosaminyltransferase</fullName>
        <ecNumber evidence="16">2.4.1.-</ecNumber>
    </recommendedName>
    <alternativeName>
        <fullName evidence="16">Beta-4-GalNAcT</fullName>
    </alternativeName>
</protein>
<reference evidence="19" key="1">
    <citation type="submission" date="2021-04" db="EMBL/GenBank/DDBJ databases">
        <authorList>
            <person name="Chebbi M.A.C M."/>
        </authorList>
    </citation>
    <scope>NUCLEOTIDE SEQUENCE</scope>
</reference>
<dbReference type="GO" id="GO:0046872">
    <property type="term" value="F:metal ion binding"/>
    <property type="evidence" value="ECO:0007669"/>
    <property type="project" value="UniProtKB-UniRule"/>
</dbReference>
<dbReference type="GO" id="GO:0000139">
    <property type="term" value="C:Golgi membrane"/>
    <property type="evidence" value="ECO:0007669"/>
    <property type="project" value="UniProtKB-SubCell"/>
</dbReference>
<comment type="catalytic activity">
    <reaction evidence="15">
        <text>3-O-(beta-D-xylosyl)-L-seryl-[protein] + UDP-alpha-D-galactose = 3-O-(beta-D-galactosyl-(1-&gt;4)-beta-D-xylosyl)-L-seryl-[protein] + UDP + H(+)</text>
        <dbReference type="Rhea" id="RHEA:15297"/>
        <dbReference type="Rhea" id="RHEA-COMP:12567"/>
        <dbReference type="Rhea" id="RHEA-COMP:12570"/>
        <dbReference type="ChEBI" id="CHEBI:15378"/>
        <dbReference type="ChEBI" id="CHEBI:58223"/>
        <dbReference type="ChEBI" id="CHEBI:66914"/>
        <dbReference type="ChEBI" id="CHEBI:132085"/>
        <dbReference type="ChEBI" id="CHEBI:132088"/>
        <dbReference type="EC" id="2.4.1.133"/>
    </reaction>
</comment>
<dbReference type="InterPro" id="IPR029044">
    <property type="entry name" value="Nucleotide-diphossugar_trans"/>
</dbReference>
<evidence type="ECO:0000259" key="18">
    <source>
        <dbReference type="Pfam" id="PF13733"/>
    </source>
</evidence>
<dbReference type="EC" id="2.4.1.-" evidence="16"/>
<comment type="similarity">
    <text evidence="4 16">Belongs to the glycosyltransferase 7 family.</text>
</comment>
<evidence type="ECO:0000256" key="10">
    <source>
        <dbReference type="ARBA" id="ARBA00022989"/>
    </source>
</evidence>
<dbReference type="Proteomes" id="UP000786811">
    <property type="component" value="Unassembled WGS sequence"/>
</dbReference>
<keyword evidence="7 16" id="KW-0812">Transmembrane</keyword>
<dbReference type="PANTHER" id="PTHR19300:SF30">
    <property type="entry name" value="BETA-1,4-GALACTOSYLTRANSFERASE 7"/>
    <property type="match status" value="1"/>
</dbReference>
<dbReference type="FunFam" id="3.90.550.10:FF:000062">
    <property type="entry name" value="beta-1,4-galactosyltransferase 7 isoform X1"/>
    <property type="match status" value="1"/>
</dbReference>
<dbReference type="SUPFAM" id="SSF53448">
    <property type="entry name" value="Nucleotide-diphospho-sugar transferases"/>
    <property type="match status" value="1"/>
</dbReference>
<comment type="cofactor">
    <cofactor evidence="1 16">
        <name>Mn(2+)</name>
        <dbReference type="ChEBI" id="CHEBI:29035"/>
    </cofactor>
</comment>
<evidence type="ECO:0000256" key="16">
    <source>
        <dbReference type="RuleBase" id="RU368121"/>
    </source>
</evidence>
<feature type="domain" description="Galactosyltransferase C-terminal" evidence="17">
    <location>
        <begin position="153"/>
        <end position="229"/>
    </location>
</feature>
<dbReference type="EMBL" id="CAJNRD030001116">
    <property type="protein sequence ID" value="CAG5075498.1"/>
    <property type="molecule type" value="Genomic_DNA"/>
</dbReference>
<dbReference type="GO" id="GO:0005975">
    <property type="term" value="P:carbohydrate metabolic process"/>
    <property type="evidence" value="ECO:0007669"/>
    <property type="project" value="InterPro"/>
</dbReference>
<keyword evidence="12 16" id="KW-0472">Membrane</keyword>
<dbReference type="Pfam" id="PF02709">
    <property type="entry name" value="Glyco_transf_7C"/>
    <property type="match status" value="1"/>
</dbReference>
<comment type="subcellular location">
    <subcellularLocation>
        <location evidence="2">Golgi apparatus membrane</location>
        <topology evidence="2">Single-pass type II membrane protein</topology>
    </subcellularLocation>
    <subcellularLocation>
        <location evidence="16">Membrane</location>
        <topology evidence="16">Single-pass type II membrane protein</topology>
    </subcellularLocation>
</comment>
<sequence length="307" mass="36421">MTYRNHWKKNLFRYLLFSVFVVFIFTCILNILPLTPDSCNCHEKVSRFKKASENGVKQFKISQYKLAVLVPFRDRFEELLQFAPHMKQFLDKQNIEYHIFILHQVDRFRFNRASLINVGFIHVQNHYDYIAMHDIDLLPLNENLSYGFPNNGPFHVSSPDLHPRYHYPTFIGGILLVNRKHYQAVNGMSNKYWGWGLEDDEFYVRLKEANLKVYRPENILTGSQNTFKHIHDKNVRKRDTIKCFNQREITRKRDRQTGLSNVSYKIEQVINMTIIDVPLTILNIALNCDKTITPWCECTKTNENKTP</sequence>
<dbReference type="Pfam" id="PF13733">
    <property type="entry name" value="Glyco_transf_7N"/>
    <property type="match status" value="1"/>
</dbReference>
<accession>A0A8J2EB15</accession>
<dbReference type="GO" id="GO:0046525">
    <property type="term" value="F:xylosylprotein 4-beta-galactosyltransferase activity"/>
    <property type="evidence" value="ECO:0007669"/>
    <property type="project" value="UniProtKB-EC"/>
</dbReference>
<evidence type="ECO:0000256" key="15">
    <source>
        <dbReference type="ARBA" id="ARBA00051458"/>
    </source>
</evidence>
<evidence type="ECO:0000256" key="6">
    <source>
        <dbReference type="ARBA" id="ARBA00022679"/>
    </source>
</evidence>
<dbReference type="CDD" id="cd00899">
    <property type="entry name" value="b4GalT"/>
    <property type="match status" value="1"/>
</dbReference>
<dbReference type="InterPro" id="IPR003859">
    <property type="entry name" value="Galactosyl_T"/>
</dbReference>
<feature type="transmembrane region" description="Helical" evidence="16">
    <location>
        <begin position="12"/>
        <end position="32"/>
    </location>
</feature>
<dbReference type="InterPro" id="IPR027995">
    <property type="entry name" value="Galactosyl_T_N"/>
</dbReference>
<evidence type="ECO:0000256" key="3">
    <source>
        <dbReference type="ARBA" id="ARBA00004922"/>
    </source>
</evidence>
<evidence type="ECO:0000313" key="20">
    <source>
        <dbReference type="Proteomes" id="UP000786811"/>
    </source>
</evidence>
<evidence type="ECO:0000256" key="8">
    <source>
        <dbReference type="ARBA" id="ARBA00022723"/>
    </source>
</evidence>
<keyword evidence="8 16" id="KW-0479">Metal-binding</keyword>
<evidence type="ECO:0000256" key="14">
    <source>
        <dbReference type="ARBA" id="ARBA00023211"/>
    </source>
</evidence>
<keyword evidence="10 16" id="KW-1133">Transmembrane helix</keyword>
<dbReference type="PANTHER" id="PTHR19300">
    <property type="entry name" value="BETA-1,4-GALACTOSYLTRANSFERASE"/>
    <property type="match status" value="1"/>
</dbReference>
<evidence type="ECO:0000259" key="17">
    <source>
        <dbReference type="Pfam" id="PF02709"/>
    </source>
</evidence>
<evidence type="ECO:0000256" key="9">
    <source>
        <dbReference type="ARBA" id="ARBA00022968"/>
    </source>
</evidence>
<evidence type="ECO:0000256" key="1">
    <source>
        <dbReference type="ARBA" id="ARBA00001936"/>
    </source>
</evidence>